<sequence>MKSLGSVKRHVAHRKIENSPGEQTCKAPCRRTAFLGFLSQHLDLFVGRSPEKVSSTYATSHPKPAKILLSAALSQTTRTPEYQNSRTKQNRTISFKEYIEAELNSKPVFSTNQGKSKDPGFENGSKEVKSTAASTEGARTNSSPRYSFTKPEKNRCLKVELVLRSGFKVKERILRLVAYFLVSSGQKKPNEIRMRVVRVESNKS</sequence>
<reference evidence="2 3" key="1">
    <citation type="submission" date="2023-09" db="EMBL/GenBank/DDBJ databases">
        <title>Genomes of two closely related lineages of the louse Polyplax serrata with different host specificities.</title>
        <authorList>
            <person name="Martinu J."/>
            <person name="Tarabai H."/>
            <person name="Stefka J."/>
            <person name="Hypsa V."/>
        </authorList>
    </citation>
    <scope>NUCLEOTIDE SEQUENCE [LARGE SCALE GENOMIC DNA]</scope>
    <source>
        <strain evidence="2">98ZLc_SE</strain>
    </source>
</reference>
<name>A0ABR1AYP9_POLSC</name>
<gene>
    <name evidence="2" type="ORF">RUM44_006006</name>
</gene>
<dbReference type="Proteomes" id="UP001359485">
    <property type="component" value="Unassembled WGS sequence"/>
</dbReference>
<organism evidence="2 3">
    <name type="scientific">Polyplax serrata</name>
    <name type="common">Common mouse louse</name>
    <dbReference type="NCBI Taxonomy" id="468196"/>
    <lineage>
        <taxon>Eukaryota</taxon>
        <taxon>Metazoa</taxon>
        <taxon>Ecdysozoa</taxon>
        <taxon>Arthropoda</taxon>
        <taxon>Hexapoda</taxon>
        <taxon>Insecta</taxon>
        <taxon>Pterygota</taxon>
        <taxon>Neoptera</taxon>
        <taxon>Paraneoptera</taxon>
        <taxon>Psocodea</taxon>
        <taxon>Troctomorpha</taxon>
        <taxon>Phthiraptera</taxon>
        <taxon>Anoplura</taxon>
        <taxon>Polyplacidae</taxon>
        <taxon>Polyplax</taxon>
    </lineage>
</organism>
<feature type="compositionally biased region" description="Polar residues" evidence="1">
    <location>
        <begin position="131"/>
        <end position="146"/>
    </location>
</feature>
<feature type="region of interest" description="Disordered" evidence="1">
    <location>
        <begin position="108"/>
        <end position="149"/>
    </location>
</feature>
<feature type="region of interest" description="Disordered" evidence="1">
    <location>
        <begin position="1"/>
        <end position="23"/>
    </location>
</feature>
<evidence type="ECO:0000256" key="1">
    <source>
        <dbReference type="SAM" id="MobiDB-lite"/>
    </source>
</evidence>
<keyword evidence="3" id="KW-1185">Reference proteome</keyword>
<comment type="caution">
    <text evidence="2">The sequence shown here is derived from an EMBL/GenBank/DDBJ whole genome shotgun (WGS) entry which is preliminary data.</text>
</comment>
<evidence type="ECO:0008006" key="4">
    <source>
        <dbReference type="Google" id="ProtNLM"/>
    </source>
</evidence>
<evidence type="ECO:0000313" key="3">
    <source>
        <dbReference type="Proteomes" id="UP001359485"/>
    </source>
</evidence>
<proteinExistence type="predicted"/>
<feature type="compositionally biased region" description="Basic and acidic residues" evidence="1">
    <location>
        <begin position="115"/>
        <end position="129"/>
    </location>
</feature>
<protein>
    <recommendedName>
        <fullName evidence="4">Ribosomal protein S10</fullName>
    </recommendedName>
</protein>
<dbReference type="EMBL" id="JAWJWF010000006">
    <property type="protein sequence ID" value="KAK6631479.1"/>
    <property type="molecule type" value="Genomic_DNA"/>
</dbReference>
<evidence type="ECO:0000313" key="2">
    <source>
        <dbReference type="EMBL" id="KAK6631479.1"/>
    </source>
</evidence>
<accession>A0ABR1AYP9</accession>